<gene>
    <name evidence="1" type="ORF">ACFY35_12995</name>
</gene>
<proteinExistence type="predicted"/>
<comment type="caution">
    <text evidence="1">The sequence shown here is derived from an EMBL/GenBank/DDBJ whole genome shotgun (WGS) entry which is preliminary data.</text>
</comment>
<accession>A0ABW6WEC5</accession>
<evidence type="ECO:0000313" key="1">
    <source>
        <dbReference type="EMBL" id="MFF5290357.1"/>
    </source>
</evidence>
<keyword evidence="2" id="KW-1185">Reference proteome</keyword>
<dbReference type="Proteomes" id="UP001602245">
    <property type="component" value="Unassembled WGS sequence"/>
</dbReference>
<dbReference type="RefSeq" id="WP_020510653.1">
    <property type="nucleotide sequence ID" value="NZ_JBIAZU010000002.1"/>
</dbReference>
<organism evidence="1 2">
    <name type="scientific">Paractinoplanes globisporus</name>
    <dbReference type="NCBI Taxonomy" id="113565"/>
    <lineage>
        <taxon>Bacteria</taxon>
        <taxon>Bacillati</taxon>
        <taxon>Actinomycetota</taxon>
        <taxon>Actinomycetes</taxon>
        <taxon>Micromonosporales</taxon>
        <taxon>Micromonosporaceae</taxon>
        <taxon>Paractinoplanes</taxon>
    </lineage>
</organism>
<protein>
    <submittedName>
        <fullName evidence="1">Uncharacterized protein</fullName>
    </submittedName>
</protein>
<name>A0ABW6WEC5_9ACTN</name>
<dbReference type="EMBL" id="JBIAZU010000002">
    <property type="protein sequence ID" value="MFF5290357.1"/>
    <property type="molecule type" value="Genomic_DNA"/>
</dbReference>
<evidence type="ECO:0000313" key="2">
    <source>
        <dbReference type="Proteomes" id="UP001602245"/>
    </source>
</evidence>
<reference evidence="1 2" key="1">
    <citation type="submission" date="2024-10" db="EMBL/GenBank/DDBJ databases">
        <title>The Natural Products Discovery Center: Release of the First 8490 Sequenced Strains for Exploring Actinobacteria Biosynthetic Diversity.</title>
        <authorList>
            <person name="Kalkreuter E."/>
            <person name="Kautsar S.A."/>
            <person name="Yang D."/>
            <person name="Bader C.D."/>
            <person name="Teijaro C.N."/>
            <person name="Fluegel L."/>
            <person name="Davis C.M."/>
            <person name="Simpson J.R."/>
            <person name="Lauterbach L."/>
            <person name="Steele A.D."/>
            <person name="Gui C."/>
            <person name="Meng S."/>
            <person name="Li G."/>
            <person name="Viehrig K."/>
            <person name="Ye F."/>
            <person name="Su P."/>
            <person name="Kiefer A.F."/>
            <person name="Nichols A."/>
            <person name="Cepeda A.J."/>
            <person name="Yan W."/>
            <person name="Fan B."/>
            <person name="Jiang Y."/>
            <person name="Adhikari A."/>
            <person name="Zheng C.-J."/>
            <person name="Schuster L."/>
            <person name="Cowan T.M."/>
            <person name="Smanski M.J."/>
            <person name="Chevrette M.G."/>
            <person name="De Carvalho L.P.S."/>
            <person name="Shen B."/>
        </authorList>
    </citation>
    <scope>NUCLEOTIDE SEQUENCE [LARGE SCALE GENOMIC DNA]</scope>
    <source>
        <strain evidence="1 2">NPDC000087</strain>
    </source>
</reference>
<sequence>MSTDSLSTRVGRTLRGGPRQTLLVARREVGRAVKPRARRAWTGVALRMARLTSSRSIAETTFLGVLDGHTLNLQATLPDVEGAVPVAAELLFSHESSTQRTPVTLREADGRWLVEATVLLGDRAGATRLNRGVWQLGLLVTLDSGETRRMTVRRMTAATAARRAPTIAVPPCPDTGTRYRPSTTAAGAWQITVRPGRPRAEVARLVVDLGGTEIIGRFVGVADRSGAYAEFTRRGDELTHEVPVAVTGDIFRIHAPLARMSPADGTKEIWDVRVRIPGGPGLRVGRWLHDLTNLARVLRPYERRILMPDGVAFHLRPYYTPAGSLALACTSAEPGAAA</sequence>